<protein>
    <recommendedName>
        <fullName evidence="1">Immunity protein 45 domain-containing protein</fullName>
    </recommendedName>
</protein>
<accession>A0A5S9Q9D6</accession>
<dbReference type="OrthoDB" id="1149257at2"/>
<gene>
    <name evidence="2" type="ORF">OPDIPICF_04775</name>
</gene>
<proteinExistence type="predicted"/>
<sequence>MNWIALPLLADKQIFRGAVFRFSGKHPFEDVVDFMLIDEGDSDIGLKLICSTGYHAGQTELILPKESGYENGGLSLDWLLANWEKWVYPECSVNDVLVIDGYPSNF</sequence>
<evidence type="ECO:0000313" key="2">
    <source>
        <dbReference type="EMBL" id="CAA0113992.1"/>
    </source>
</evidence>
<feature type="domain" description="Immunity protein 45" evidence="1">
    <location>
        <begin position="12"/>
        <end position="98"/>
    </location>
</feature>
<evidence type="ECO:0000313" key="3">
    <source>
        <dbReference type="Proteomes" id="UP000441399"/>
    </source>
</evidence>
<dbReference type="Pfam" id="PF15572">
    <property type="entry name" value="Imm45"/>
    <property type="match status" value="1"/>
</dbReference>
<name>A0A5S9Q9D6_9GAMM</name>
<dbReference type="EMBL" id="CACSIO010000022">
    <property type="protein sequence ID" value="CAA0113992.1"/>
    <property type="molecule type" value="Genomic_DNA"/>
</dbReference>
<dbReference type="InterPro" id="IPR029077">
    <property type="entry name" value="Imm45"/>
</dbReference>
<organism evidence="2 3">
    <name type="scientific">BD1-7 clade bacterium</name>
    <dbReference type="NCBI Taxonomy" id="2029982"/>
    <lineage>
        <taxon>Bacteria</taxon>
        <taxon>Pseudomonadati</taxon>
        <taxon>Pseudomonadota</taxon>
        <taxon>Gammaproteobacteria</taxon>
        <taxon>Cellvibrionales</taxon>
        <taxon>Spongiibacteraceae</taxon>
        <taxon>BD1-7 clade</taxon>
    </lineage>
</organism>
<reference evidence="2 3" key="1">
    <citation type="submission" date="2019-11" db="EMBL/GenBank/DDBJ databases">
        <authorList>
            <person name="Holert J."/>
        </authorList>
    </citation>
    <scope>NUCLEOTIDE SEQUENCE [LARGE SCALE GENOMIC DNA]</scope>
    <source>
        <strain evidence="2">SB11_3</strain>
    </source>
</reference>
<keyword evidence="3" id="KW-1185">Reference proteome</keyword>
<evidence type="ECO:0000259" key="1">
    <source>
        <dbReference type="Pfam" id="PF15572"/>
    </source>
</evidence>
<dbReference type="Proteomes" id="UP000441399">
    <property type="component" value="Unassembled WGS sequence"/>
</dbReference>
<dbReference type="AlphaFoldDB" id="A0A5S9Q9D6"/>